<accession>A0AAV5WFR0</accession>
<sequence length="156" mass="17217">MSSHTSGASLRRRSFILSSDQQKIISAHGPFIESIDVSEWEAHNHRPTEPPIRVKPFAGAYVDTVLPLGATGHVVAISNIHQEKPGEDYKVYATLVHAAHLAIGGYSFRRLRFVINTQPSTEKKPLQPIVNVVPQSNKLLVLTGNSLKVFEVVFDP</sequence>
<keyword evidence="2" id="KW-1185">Reference proteome</keyword>
<gene>
    <name evidence="1" type="ORF">PFISCL1PPCAC_20810</name>
</gene>
<evidence type="ECO:0000313" key="1">
    <source>
        <dbReference type="EMBL" id="GMT29513.1"/>
    </source>
</evidence>
<feature type="non-terminal residue" evidence="1">
    <location>
        <position position="156"/>
    </location>
</feature>
<proteinExistence type="predicted"/>
<dbReference type="Proteomes" id="UP001432322">
    <property type="component" value="Unassembled WGS sequence"/>
</dbReference>
<dbReference type="EMBL" id="BTSY01000005">
    <property type="protein sequence ID" value="GMT29513.1"/>
    <property type="molecule type" value="Genomic_DNA"/>
</dbReference>
<protein>
    <submittedName>
        <fullName evidence="1">Uncharacterized protein</fullName>
    </submittedName>
</protein>
<comment type="caution">
    <text evidence="1">The sequence shown here is derived from an EMBL/GenBank/DDBJ whole genome shotgun (WGS) entry which is preliminary data.</text>
</comment>
<dbReference type="AlphaFoldDB" id="A0AAV5WFR0"/>
<organism evidence="1 2">
    <name type="scientific">Pristionchus fissidentatus</name>
    <dbReference type="NCBI Taxonomy" id="1538716"/>
    <lineage>
        <taxon>Eukaryota</taxon>
        <taxon>Metazoa</taxon>
        <taxon>Ecdysozoa</taxon>
        <taxon>Nematoda</taxon>
        <taxon>Chromadorea</taxon>
        <taxon>Rhabditida</taxon>
        <taxon>Rhabditina</taxon>
        <taxon>Diplogasteromorpha</taxon>
        <taxon>Diplogasteroidea</taxon>
        <taxon>Neodiplogasteridae</taxon>
        <taxon>Pristionchus</taxon>
    </lineage>
</organism>
<name>A0AAV5WFR0_9BILA</name>
<reference evidence="1" key="1">
    <citation type="submission" date="2023-10" db="EMBL/GenBank/DDBJ databases">
        <title>Genome assembly of Pristionchus species.</title>
        <authorList>
            <person name="Yoshida K."/>
            <person name="Sommer R.J."/>
        </authorList>
    </citation>
    <scope>NUCLEOTIDE SEQUENCE</scope>
    <source>
        <strain evidence="1">RS5133</strain>
    </source>
</reference>
<evidence type="ECO:0000313" key="2">
    <source>
        <dbReference type="Proteomes" id="UP001432322"/>
    </source>
</evidence>